<evidence type="ECO:0000256" key="1">
    <source>
        <dbReference type="SAM" id="Phobius"/>
    </source>
</evidence>
<evidence type="ECO:0000313" key="4">
    <source>
        <dbReference type="Proteomes" id="UP000799757"/>
    </source>
</evidence>
<dbReference type="GO" id="GO:0004174">
    <property type="term" value="F:electron-transferring-flavoprotein dehydrogenase activity"/>
    <property type="evidence" value="ECO:0007669"/>
    <property type="project" value="TreeGrafter"/>
</dbReference>
<dbReference type="GO" id="GO:0005737">
    <property type="term" value="C:cytoplasm"/>
    <property type="evidence" value="ECO:0007669"/>
    <property type="project" value="TreeGrafter"/>
</dbReference>
<evidence type="ECO:0000259" key="2">
    <source>
        <dbReference type="Pfam" id="PF07992"/>
    </source>
</evidence>
<feature type="transmembrane region" description="Helical" evidence="1">
    <location>
        <begin position="6"/>
        <end position="24"/>
    </location>
</feature>
<feature type="domain" description="FAD/NAD(P)-binding" evidence="2">
    <location>
        <begin position="47"/>
        <end position="332"/>
    </location>
</feature>
<protein>
    <submittedName>
        <fullName evidence="3">FAD/NAD(P)-binding domain-containing protein</fullName>
    </submittedName>
</protein>
<dbReference type="EMBL" id="MU001915">
    <property type="protein sequence ID" value="KAF2793767.1"/>
    <property type="molecule type" value="Genomic_DNA"/>
</dbReference>
<gene>
    <name evidence="3" type="ORF">K505DRAFT_276398</name>
</gene>
<dbReference type="Proteomes" id="UP000799757">
    <property type="component" value="Unassembled WGS sequence"/>
</dbReference>
<dbReference type="PANTHER" id="PTHR43735:SF5">
    <property type="entry name" value="FAD_NAD(P)-BINDING DOMAIN-CONTAINING PROTEIN"/>
    <property type="match status" value="1"/>
</dbReference>
<reference evidence="3" key="1">
    <citation type="journal article" date="2020" name="Stud. Mycol.">
        <title>101 Dothideomycetes genomes: a test case for predicting lifestyles and emergence of pathogens.</title>
        <authorList>
            <person name="Haridas S."/>
            <person name="Albert R."/>
            <person name="Binder M."/>
            <person name="Bloem J."/>
            <person name="Labutti K."/>
            <person name="Salamov A."/>
            <person name="Andreopoulos B."/>
            <person name="Baker S."/>
            <person name="Barry K."/>
            <person name="Bills G."/>
            <person name="Bluhm B."/>
            <person name="Cannon C."/>
            <person name="Castanera R."/>
            <person name="Culley D."/>
            <person name="Daum C."/>
            <person name="Ezra D."/>
            <person name="Gonzalez J."/>
            <person name="Henrissat B."/>
            <person name="Kuo A."/>
            <person name="Liang C."/>
            <person name="Lipzen A."/>
            <person name="Lutzoni F."/>
            <person name="Magnuson J."/>
            <person name="Mondo S."/>
            <person name="Nolan M."/>
            <person name="Ohm R."/>
            <person name="Pangilinan J."/>
            <person name="Park H.-J."/>
            <person name="Ramirez L."/>
            <person name="Alfaro M."/>
            <person name="Sun H."/>
            <person name="Tritt A."/>
            <person name="Yoshinaga Y."/>
            <person name="Zwiers L.-H."/>
            <person name="Turgeon B."/>
            <person name="Goodwin S."/>
            <person name="Spatafora J."/>
            <person name="Crous P."/>
            <person name="Grigoriev I."/>
        </authorList>
    </citation>
    <scope>NUCLEOTIDE SEQUENCE</scope>
    <source>
        <strain evidence="3">CBS 109.77</strain>
    </source>
</reference>
<dbReference type="PRINTS" id="PR00368">
    <property type="entry name" value="FADPNR"/>
</dbReference>
<accession>A0A6A6XDI9</accession>
<keyword evidence="1" id="KW-1133">Transmembrane helix</keyword>
<keyword evidence="1" id="KW-0472">Membrane</keyword>
<dbReference type="PRINTS" id="PR00469">
    <property type="entry name" value="PNDRDTASEII"/>
</dbReference>
<name>A0A6A6XDI9_9PLEO</name>
<dbReference type="AlphaFoldDB" id="A0A6A6XDI9"/>
<dbReference type="InterPro" id="IPR036188">
    <property type="entry name" value="FAD/NAD-bd_sf"/>
</dbReference>
<dbReference type="OrthoDB" id="202203at2759"/>
<dbReference type="GO" id="GO:0050660">
    <property type="term" value="F:flavin adenine dinucleotide binding"/>
    <property type="evidence" value="ECO:0007669"/>
    <property type="project" value="TreeGrafter"/>
</dbReference>
<dbReference type="SUPFAM" id="SSF51905">
    <property type="entry name" value="FAD/NAD(P)-binding domain"/>
    <property type="match status" value="1"/>
</dbReference>
<dbReference type="InterPro" id="IPR023753">
    <property type="entry name" value="FAD/NAD-binding_dom"/>
</dbReference>
<keyword evidence="1" id="KW-0812">Transmembrane</keyword>
<dbReference type="Gene3D" id="3.50.50.100">
    <property type="match status" value="1"/>
</dbReference>
<proteinExistence type="predicted"/>
<organism evidence="3 4">
    <name type="scientific">Melanomma pulvis-pyrius CBS 109.77</name>
    <dbReference type="NCBI Taxonomy" id="1314802"/>
    <lineage>
        <taxon>Eukaryota</taxon>
        <taxon>Fungi</taxon>
        <taxon>Dikarya</taxon>
        <taxon>Ascomycota</taxon>
        <taxon>Pezizomycotina</taxon>
        <taxon>Dothideomycetes</taxon>
        <taxon>Pleosporomycetidae</taxon>
        <taxon>Pleosporales</taxon>
        <taxon>Melanommataceae</taxon>
        <taxon>Melanomma</taxon>
    </lineage>
</organism>
<dbReference type="Pfam" id="PF07992">
    <property type="entry name" value="Pyr_redox_2"/>
    <property type="match status" value="1"/>
</dbReference>
<keyword evidence="4" id="KW-1185">Reference proteome</keyword>
<sequence>MVSDKLRLVAHIFTFIVPYAFTLIRQRISAIIHRQTYKVLPNSQIKTVVVIGGSFAGFQLVKRLTETLPTGYRVVLVERNSHLNYLFAFPRFSVLKGHEQYAFIPYTGLAKTAPEGIFCHVQDTATEITDKHVVLERGEKMEYDYLVIATGTSSALPSKVTSTEREGGEKELRGMQEKIADAKRIAVVGGGAVGVELASDIKSFYPEKDVALIHSRGQLLHSFGKRLHDHAISVFEELGVAVLLNERPKIPVDGNTLELLHGKEELFDLIIPCTGQRPNSAIVSAISPAAVSKTNSQILVKSTLQLADDSHPRIFSFGDVADTGGPKMARASYFQSEIVCQNILLLIKGKKDLKTYKPNIFFEGSIKLTLGKTRLVMYMKQNNGRELIIPANKGQIDLGVKSQWGFFGANVREIESESRDKAVAASC</sequence>
<evidence type="ECO:0000313" key="3">
    <source>
        <dbReference type="EMBL" id="KAF2793767.1"/>
    </source>
</evidence>
<dbReference type="PANTHER" id="PTHR43735">
    <property type="entry name" value="APOPTOSIS-INDUCING FACTOR 1"/>
    <property type="match status" value="1"/>
</dbReference>